<proteinExistence type="predicted"/>
<evidence type="ECO:0000313" key="3">
    <source>
        <dbReference type="Proteomes" id="UP000189940"/>
    </source>
</evidence>
<gene>
    <name evidence="2" type="ORF">B2M20_02105</name>
</gene>
<evidence type="ECO:0008006" key="4">
    <source>
        <dbReference type="Google" id="ProtNLM"/>
    </source>
</evidence>
<reference evidence="2 3" key="1">
    <citation type="submission" date="2017-02" db="EMBL/GenBank/DDBJ databases">
        <title>Genome sequence of the nitrite-oxidizing bacterium Nitrobacter vulgaris strain Ab1.</title>
        <authorList>
            <person name="Mellbye B.L."/>
            <person name="Davis E.W."/>
            <person name="Spieck E."/>
            <person name="Chang J.H."/>
            <person name="Bottomley P.J."/>
            <person name="Sayavedra-Soto L.A."/>
        </authorList>
    </citation>
    <scope>NUCLEOTIDE SEQUENCE [LARGE SCALE GENOMIC DNA]</scope>
    <source>
        <strain evidence="2 3">Ab1</strain>
    </source>
</reference>
<comment type="caution">
    <text evidence="2">The sequence shown here is derived from an EMBL/GenBank/DDBJ whole genome shotgun (WGS) entry which is preliminary data.</text>
</comment>
<dbReference type="InterPro" id="IPR009562">
    <property type="entry name" value="DUF1178"/>
</dbReference>
<keyword evidence="3" id="KW-1185">Reference proteome</keyword>
<accession>A0A1V4I263</accession>
<sequence>MIRYNLRCERGHTFESWFQSSSSYDAQVKRKLVTCALCGSANVEKAIMAPRIAGSKRRSPRLAAAPAFTIDEPPERGGSA</sequence>
<dbReference type="OrthoDB" id="9799894at2"/>
<evidence type="ECO:0000256" key="1">
    <source>
        <dbReference type="SAM" id="MobiDB-lite"/>
    </source>
</evidence>
<name>A0A1V4I263_NITVU</name>
<protein>
    <recommendedName>
        <fullName evidence="4">DUF1178 domain-containing protein</fullName>
    </recommendedName>
</protein>
<dbReference type="Proteomes" id="UP000189940">
    <property type="component" value="Unassembled WGS sequence"/>
</dbReference>
<dbReference type="Pfam" id="PF06676">
    <property type="entry name" value="DUF1178"/>
    <property type="match status" value="1"/>
</dbReference>
<dbReference type="RefSeq" id="WP_079445453.1">
    <property type="nucleotide sequence ID" value="NZ_MWPQ01000005.1"/>
</dbReference>
<feature type="region of interest" description="Disordered" evidence="1">
    <location>
        <begin position="57"/>
        <end position="80"/>
    </location>
</feature>
<dbReference type="AlphaFoldDB" id="A0A1V4I263"/>
<organism evidence="2 3">
    <name type="scientific">Nitrobacter vulgaris</name>
    <dbReference type="NCBI Taxonomy" id="29421"/>
    <lineage>
        <taxon>Bacteria</taxon>
        <taxon>Pseudomonadati</taxon>
        <taxon>Pseudomonadota</taxon>
        <taxon>Alphaproteobacteria</taxon>
        <taxon>Hyphomicrobiales</taxon>
        <taxon>Nitrobacteraceae</taxon>
        <taxon>Nitrobacter</taxon>
    </lineage>
</organism>
<dbReference type="EMBL" id="MWPQ01000005">
    <property type="protein sequence ID" value="OPH84316.1"/>
    <property type="molecule type" value="Genomic_DNA"/>
</dbReference>
<evidence type="ECO:0000313" key="2">
    <source>
        <dbReference type="EMBL" id="OPH84316.1"/>
    </source>
</evidence>
<dbReference type="STRING" id="29421.B2M20_02105"/>